<protein>
    <submittedName>
        <fullName evidence="1">Uncharacterized protein</fullName>
    </submittedName>
</protein>
<proteinExistence type="predicted"/>
<comment type="caution">
    <text evidence="1">The sequence shown here is derived from an EMBL/GenBank/DDBJ whole genome shotgun (WGS) entry which is preliminary data.</text>
</comment>
<evidence type="ECO:0000313" key="1">
    <source>
        <dbReference type="EMBL" id="TYQ03160.1"/>
    </source>
</evidence>
<sequence>MNGIETPARWSRTTSVLGAGALAVAITLGSAVGTASADSPVTDFGSVSFSVTNTADNTIYDINAVLNLPAGTLPIGMMIPPIGARASAPQAVNDSFGDSFVGTSLDFVLGFVLAAGNFSLTPSNFGSPGSSGW</sequence>
<accession>A0A652YMR1</accession>
<gene>
    <name evidence="1" type="ORF">FNL38_105310</name>
</gene>
<reference evidence="1" key="1">
    <citation type="submission" date="2019-07" db="EMBL/GenBank/DDBJ databases">
        <title>Genomic Encyclopedia of Type Strains, Phase IV (KMG-IV): sequencing the most valuable type-strain genomes for metagenomic binning, comparative biology and taxonomic classification.</title>
        <authorList>
            <person name="Goeker M."/>
        </authorList>
    </citation>
    <scope>NUCLEOTIDE SEQUENCE</scope>
    <source>
        <strain evidence="1">DSM 44596</strain>
    </source>
</reference>
<dbReference type="EMBL" id="VNIQ01000005">
    <property type="protein sequence ID" value="TYQ03160.1"/>
    <property type="molecule type" value="Genomic_DNA"/>
</dbReference>
<dbReference type="AlphaFoldDB" id="A0A652YMR1"/>
<name>A0A652YMR1_NOCGL</name>
<organism evidence="1">
    <name type="scientific">Nocardia globerula</name>
    <dbReference type="NCBI Taxonomy" id="1818"/>
    <lineage>
        <taxon>Bacteria</taxon>
        <taxon>Bacillati</taxon>
        <taxon>Actinomycetota</taxon>
        <taxon>Actinomycetes</taxon>
        <taxon>Mycobacteriales</taxon>
        <taxon>Nocardiaceae</taxon>
        <taxon>Nocardia</taxon>
    </lineage>
</organism>